<evidence type="ECO:0000313" key="3">
    <source>
        <dbReference type="Proteomes" id="UP000085678"/>
    </source>
</evidence>
<name>A0A1S3JNJ6_LINAN</name>
<reference evidence="4" key="1">
    <citation type="submission" date="2025-08" db="UniProtKB">
        <authorList>
            <consortium name="RefSeq"/>
        </authorList>
    </citation>
    <scope>IDENTIFICATION</scope>
    <source>
        <tissue evidence="4">Gonads</tissue>
    </source>
</reference>
<dbReference type="AlphaFoldDB" id="A0A1S3JNJ6"/>
<organism evidence="3 4">
    <name type="scientific">Lingula anatina</name>
    <name type="common">Brachiopod</name>
    <name type="synonym">Lingula unguis</name>
    <dbReference type="NCBI Taxonomy" id="7574"/>
    <lineage>
        <taxon>Eukaryota</taxon>
        <taxon>Metazoa</taxon>
        <taxon>Spiralia</taxon>
        <taxon>Lophotrochozoa</taxon>
        <taxon>Brachiopoda</taxon>
        <taxon>Linguliformea</taxon>
        <taxon>Lingulata</taxon>
        <taxon>Lingulida</taxon>
        <taxon>Linguloidea</taxon>
        <taxon>Lingulidae</taxon>
        <taxon>Lingula</taxon>
    </lineage>
</organism>
<evidence type="ECO:0000256" key="1">
    <source>
        <dbReference type="PROSITE-ProRule" id="PRU00325"/>
    </source>
</evidence>
<accession>A0A1S3JNJ6</accession>
<dbReference type="GO" id="GO:0008270">
    <property type="term" value="F:zinc ion binding"/>
    <property type="evidence" value="ECO:0007669"/>
    <property type="project" value="UniProtKB-KW"/>
</dbReference>
<dbReference type="InterPro" id="IPR007527">
    <property type="entry name" value="Znf_SWIM"/>
</dbReference>
<dbReference type="KEGG" id="lak:106174793"/>
<feature type="domain" description="SWIM-type" evidence="2">
    <location>
        <begin position="50"/>
        <end position="86"/>
    </location>
</feature>
<proteinExistence type="predicted"/>
<dbReference type="Proteomes" id="UP000085678">
    <property type="component" value="Unplaced"/>
</dbReference>
<keyword evidence="1" id="KW-0479">Metal-binding</keyword>
<evidence type="ECO:0000259" key="2">
    <source>
        <dbReference type="PROSITE" id="PS50966"/>
    </source>
</evidence>
<dbReference type="PROSITE" id="PS50966">
    <property type="entry name" value="ZF_SWIM"/>
    <property type="match status" value="1"/>
</dbReference>
<evidence type="ECO:0000313" key="4">
    <source>
        <dbReference type="RefSeq" id="XP_013411940.1"/>
    </source>
</evidence>
<keyword evidence="1" id="KW-0863">Zinc-finger</keyword>
<protein>
    <submittedName>
        <fullName evidence="4">Uncharacterized protein LOC106174793</fullName>
    </submittedName>
</protein>
<keyword evidence="1" id="KW-0862">Zinc</keyword>
<sequence length="148" mass="16740">MKNYKSLDAHKFFVAGWVQTVFHIKTCIGDFIMRADVRPSWRVTDEPHQLWIAVRKDGQVIAAHCDCMAGLGESCSHVGALLYKIEAAVRLGYTTSACTDEPCVWNECFVKNVEPAPIAEINFYSATAKEKLRKSTREQKRTTTPFHC</sequence>
<dbReference type="RefSeq" id="XP_013411940.1">
    <property type="nucleotide sequence ID" value="XM_013556486.1"/>
</dbReference>
<keyword evidence="3" id="KW-1185">Reference proteome</keyword>
<dbReference type="PANTHER" id="PTHR47526:SF3">
    <property type="entry name" value="PHD-TYPE DOMAIN-CONTAINING PROTEIN"/>
    <property type="match status" value="1"/>
</dbReference>
<gene>
    <name evidence="4" type="primary">LOC106174793</name>
</gene>
<dbReference type="InParanoid" id="A0A1S3JNJ6"/>
<dbReference type="GeneID" id="106174793"/>
<dbReference type="OrthoDB" id="10005682at2759"/>
<dbReference type="PANTHER" id="PTHR47526">
    <property type="entry name" value="ATP-DEPENDENT DNA HELICASE"/>
    <property type="match status" value="1"/>
</dbReference>